<name>A0ABZ2LY11_9BACT</name>
<keyword evidence="2" id="KW-0732">Signal</keyword>
<evidence type="ECO:0000313" key="4">
    <source>
        <dbReference type="Proteomes" id="UP001370348"/>
    </source>
</evidence>
<keyword evidence="4" id="KW-1185">Reference proteome</keyword>
<organism evidence="3 4">
    <name type="scientific">Pendulispora albinea</name>
    <dbReference type="NCBI Taxonomy" id="2741071"/>
    <lineage>
        <taxon>Bacteria</taxon>
        <taxon>Pseudomonadati</taxon>
        <taxon>Myxococcota</taxon>
        <taxon>Myxococcia</taxon>
        <taxon>Myxococcales</taxon>
        <taxon>Sorangiineae</taxon>
        <taxon>Pendulisporaceae</taxon>
        <taxon>Pendulispora</taxon>
    </lineage>
</organism>
<dbReference type="Proteomes" id="UP001370348">
    <property type="component" value="Chromosome"/>
</dbReference>
<accession>A0ABZ2LY11</accession>
<feature type="compositionally biased region" description="Pro residues" evidence="1">
    <location>
        <begin position="31"/>
        <end position="44"/>
    </location>
</feature>
<sequence>MTYSSLTFLSAISIALCLAGTACSSNDDPPLRPNPNPQSDPSPDPKTVARARDYCIQLRNSVVAAAARCGNAEKEVRAAFDAEFGSGCYKVVGVRNENALRLKCIPSFETISCTDFNAAKWEPSCEKQLLMPKSSLTARSPELEPSELGPSELGPSEHAPENADEPSNDALKSLVGDPSE</sequence>
<feature type="region of interest" description="Disordered" evidence="1">
    <location>
        <begin position="27"/>
        <end position="47"/>
    </location>
</feature>
<evidence type="ECO:0000313" key="3">
    <source>
        <dbReference type="EMBL" id="WXB15818.1"/>
    </source>
</evidence>
<feature type="signal peptide" evidence="2">
    <location>
        <begin position="1"/>
        <end position="24"/>
    </location>
</feature>
<protein>
    <recommendedName>
        <fullName evidence="5">Secreted protein</fullName>
    </recommendedName>
</protein>
<proteinExistence type="predicted"/>
<evidence type="ECO:0000256" key="1">
    <source>
        <dbReference type="SAM" id="MobiDB-lite"/>
    </source>
</evidence>
<evidence type="ECO:0008006" key="5">
    <source>
        <dbReference type="Google" id="ProtNLM"/>
    </source>
</evidence>
<dbReference type="EMBL" id="CP089984">
    <property type="protein sequence ID" value="WXB15818.1"/>
    <property type="molecule type" value="Genomic_DNA"/>
</dbReference>
<gene>
    <name evidence="3" type="ORF">LZC94_00805</name>
</gene>
<feature type="chain" id="PRO_5045231132" description="Secreted protein" evidence="2">
    <location>
        <begin position="25"/>
        <end position="180"/>
    </location>
</feature>
<evidence type="ECO:0000256" key="2">
    <source>
        <dbReference type="SAM" id="SignalP"/>
    </source>
</evidence>
<feature type="region of interest" description="Disordered" evidence="1">
    <location>
        <begin position="132"/>
        <end position="180"/>
    </location>
</feature>
<reference evidence="3 4" key="1">
    <citation type="submission" date="2021-12" db="EMBL/GenBank/DDBJ databases">
        <title>Discovery of the Pendulisporaceae a myxobacterial family with distinct sporulation behavior and unique specialized metabolism.</title>
        <authorList>
            <person name="Garcia R."/>
            <person name="Popoff A."/>
            <person name="Bader C.D."/>
            <person name="Loehr J."/>
            <person name="Walesch S."/>
            <person name="Walt C."/>
            <person name="Boldt J."/>
            <person name="Bunk B."/>
            <person name="Haeckl F.J.F.P.J."/>
            <person name="Gunesch A.P."/>
            <person name="Birkelbach J."/>
            <person name="Nuebel U."/>
            <person name="Pietschmann T."/>
            <person name="Bach T."/>
            <person name="Mueller R."/>
        </authorList>
    </citation>
    <scope>NUCLEOTIDE SEQUENCE [LARGE SCALE GENOMIC DNA]</scope>
    <source>
        <strain evidence="3 4">MSr11954</strain>
    </source>
</reference>
<dbReference type="RefSeq" id="WP_394825452.1">
    <property type="nucleotide sequence ID" value="NZ_CP089984.1"/>
</dbReference>
<feature type="compositionally biased region" description="Low complexity" evidence="1">
    <location>
        <begin position="146"/>
        <end position="157"/>
    </location>
</feature>